<feature type="transmembrane region" description="Helical" evidence="1">
    <location>
        <begin position="94"/>
        <end position="115"/>
    </location>
</feature>
<proteinExistence type="predicted"/>
<keyword evidence="1" id="KW-0812">Transmembrane</keyword>
<dbReference type="EMBL" id="FNNP01000003">
    <property type="protein sequence ID" value="SDX19669.1"/>
    <property type="molecule type" value="Genomic_DNA"/>
</dbReference>
<evidence type="ECO:0000313" key="2">
    <source>
        <dbReference type="EMBL" id="SDX19669.1"/>
    </source>
</evidence>
<evidence type="ECO:0000256" key="1">
    <source>
        <dbReference type="SAM" id="Phobius"/>
    </source>
</evidence>
<name>A0A1H2ZSL1_9RHOB</name>
<feature type="transmembrane region" description="Helical" evidence="1">
    <location>
        <begin position="121"/>
        <end position="143"/>
    </location>
</feature>
<evidence type="ECO:0000313" key="3">
    <source>
        <dbReference type="Proteomes" id="UP000183400"/>
    </source>
</evidence>
<keyword evidence="1" id="KW-0472">Membrane</keyword>
<keyword evidence="3" id="KW-1185">Reference proteome</keyword>
<sequence length="149" mass="16377">MTYQDRNTVVSIFVNLSVSAFVVFRLLDMNASGMFDGPDAVNNWARMVIWLIPLGIVATIIGTILFNIGFAIVTREPKPSFVVDERDKLFERRGSLAIIVFAGAGFVSAVLALAFNASALIGFNIIYFGMAFGSFAADIVKFISYRRGY</sequence>
<accession>A0A1H2ZSL1</accession>
<reference evidence="3" key="1">
    <citation type="submission" date="2016-10" db="EMBL/GenBank/DDBJ databases">
        <authorList>
            <person name="Varghese N."/>
            <person name="Submissions S."/>
        </authorList>
    </citation>
    <scope>NUCLEOTIDE SEQUENCE [LARGE SCALE GENOMIC DNA]</scope>
    <source>
        <strain evidence="3">DSM 27839</strain>
    </source>
</reference>
<dbReference type="AlphaFoldDB" id="A0A1H2ZSL1"/>
<organism evidence="2 3">
    <name type="scientific">Ruegeria halocynthiae</name>
    <dbReference type="NCBI Taxonomy" id="985054"/>
    <lineage>
        <taxon>Bacteria</taxon>
        <taxon>Pseudomonadati</taxon>
        <taxon>Pseudomonadota</taxon>
        <taxon>Alphaproteobacteria</taxon>
        <taxon>Rhodobacterales</taxon>
        <taxon>Roseobacteraceae</taxon>
        <taxon>Ruegeria</taxon>
    </lineage>
</organism>
<keyword evidence="1" id="KW-1133">Transmembrane helix</keyword>
<dbReference type="OrthoDB" id="7689668at2"/>
<dbReference type="Proteomes" id="UP000183400">
    <property type="component" value="Unassembled WGS sequence"/>
</dbReference>
<protein>
    <submittedName>
        <fullName evidence="2">Uncharacterized protein</fullName>
    </submittedName>
</protein>
<dbReference type="RefSeq" id="WP_074737108.1">
    <property type="nucleotide sequence ID" value="NZ_FNNP01000003.1"/>
</dbReference>
<dbReference type="STRING" id="985054.SAMN05444358_103330"/>
<feature type="transmembrane region" description="Helical" evidence="1">
    <location>
        <begin position="7"/>
        <end position="27"/>
    </location>
</feature>
<gene>
    <name evidence="2" type="ORF">SAMN05444358_103330</name>
</gene>
<feature type="transmembrane region" description="Helical" evidence="1">
    <location>
        <begin position="47"/>
        <end position="73"/>
    </location>
</feature>